<proteinExistence type="predicted"/>
<feature type="transmembrane region" description="Helical" evidence="6">
    <location>
        <begin position="286"/>
        <end position="304"/>
    </location>
</feature>
<feature type="transmembrane region" description="Helical" evidence="6">
    <location>
        <begin position="6"/>
        <end position="25"/>
    </location>
</feature>
<dbReference type="InterPro" id="IPR025405">
    <property type="entry name" value="DUF4131"/>
</dbReference>
<keyword evidence="5 6" id="KW-0472">Membrane</keyword>
<evidence type="ECO:0000313" key="10">
    <source>
        <dbReference type="Proteomes" id="UP000178893"/>
    </source>
</evidence>
<feature type="domain" description="ComEC/Rec2-related protein" evidence="7">
    <location>
        <begin position="165"/>
        <end position="422"/>
    </location>
</feature>
<organism evidence="9 10">
    <name type="scientific">Candidatus Nealsonbacteria bacterium RBG_13_37_56</name>
    <dbReference type="NCBI Taxonomy" id="1801661"/>
    <lineage>
        <taxon>Bacteria</taxon>
        <taxon>Candidatus Nealsoniibacteriota</taxon>
    </lineage>
</organism>
<keyword evidence="4 6" id="KW-1133">Transmembrane helix</keyword>
<reference evidence="9 10" key="1">
    <citation type="journal article" date="2016" name="Nat. Commun.">
        <title>Thousands of microbial genomes shed light on interconnected biogeochemical processes in an aquifer system.</title>
        <authorList>
            <person name="Anantharaman K."/>
            <person name="Brown C.T."/>
            <person name="Hug L.A."/>
            <person name="Sharon I."/>
            <person name="Castelle C.J."/>
            <person name="Probst A.J."/>
            <person name="Thomas B.C."/>
            <person name="Singh A."/>
            <person name="Wilkins M.J."/>
            <person name="Karaoz U."/>
            <person name="Brodie E.L."/>
            <person name="Williams K.H."/>
            <person name="Hubbard S.S."/>
            <person name="Banfield J.F."/>
        </authorList>
    </citation>
    <scope>NUCLEOTIDE SEQUENCE [LARGE SCALE GENOMIC DNA]</scope>
</reference>
<dbReference type="AlphaFoldDB" id="A0A1G2DVR4"/>
<sequence length="431" mass="49767">MAKSKMIFIGLCLVLVVLIVWRYCLIESRIKNYQLGKYNDSEEEIVLIGKVIKEPDVRETNTKLTIEASERILITVSRYPEYKYGDELEIIGKLETPTIFDDFNYRNYLKKDGIYSVIYYPQIELLKTRGWASGFYGGILDFKDKFRQGIYRFLSPPQSEILGAMILGDKNRMSQELKEKLNIAGVRHITAVSGLHVLILSGILMSLFLFLGFWRGQAFYISMIIIWLFIVLTGLQASGVRAGIMASLFLIGRKLGRQSFSWRGIIIAAGIMLVINPMLLFYDVGFQLSFLAASGIISLGSILKKWLKWDILVMTVSAYVFTLPILIYNFGQVSLIGLLANLLIVPFVYWIMILGFIFVLIGLFWQSLAWFLSIPVWLLLTYIIKLVDLFSQPWLAKNIENIHWFWLVLLYLFLTVFVYHLKSREKLDKWT</sequence>
<dbReference type="Proteomes" id="UP000178893">
    <property type="component" value="Unassembled WGS sequence"/>
</dbReference>
<evidence type="ECO:0000259" key="8">
    <source>
        <dbReference type="Pfam" id="PF13567"/>
    </source>
</evidence>
<feature type="transmembrane region" description="Helical" evidence="6">
    <location>
        <begin position="189"/>
        <end position="213"/>
    </location>
</feature>
<evidence type="ECO:0000256" key="4">
    <source>
        <dbReference type="ARBA" id="ARBA00022989"/>
    </source>
</evidence>
<dbReference type="PANTHER" id="PTHR30619">
    <property type="entry name" value="DNA INTERNALIZATION/COMPETENCE PROTEIN COMEC/REC2"/>
    <property type="match status" value="1"/>
</dbReference>
<name>A0A1G2DVR4_9BACT</name>
<evidence type="ECO:0000256" key="6">
    <source>
        <dbReference type="SAM" id="Phobius"/>
    </source>
</evidence>
<dbReference type="GO" id="GO:0005886">
    <property type="term" value="C:plasma membrane"/>
    <property type="evidence" value="ECO:0007669"/>
    <property type="project" value="UniProtKB-SubCell"/>
</dbReference>
<dbReference type="NCBIfam" id="TIGR00360">
    <property type="entry name" value="ComEC_N-term"/>
    <property type="match status" value="1"/>
</dbReference>
<comment type="caution">
    <text evidence="9">The sequence shown here is derived from an EMBL/GenBank/DDBJ whole genome shotgun (WGS) entry which is preliminary data.</text>
</comment>
<keyword evidence="2" id="KW-1003">Cell membrane</keyword>
<dbReference type="EMBL" id="MHLW01000027">
    <property type="protein sequence ID" value="OGZ17734.1"/>
    <property type="molecule type" value="Genomic_DNA"/>
</dbReference>
<dbReference type="Pfam" id="PF03772">
    <property type="entry name" value="Competence"/>
    <property type="match status" value="1"/>
</dbReference>
<evidence type="ECO:0008006" key="11">
    <source>
        <dbReference type="Google" id="ProtNLM"/>
    </source>
</evidence>
<protein>
    <recommendedName>
        <fullName evidence="11">ComEC/Rec2-related protein domain-containing protein</fullName>
    </recommendedName>
</protein>
<evidence type="ECO:0000313" key="9">
    <source>
        <dbReference type="EMBL" id="OGZ17734.1"/>
    </source>
</evidence>
<feature type="transmembrane region" description="Helical" evidence="6">
    <location>
        <begin position="311"/>
        <end position="330"/>
    </location>
</feature>
<gene>
    <name evidence="9" type="ORF">A2V72_02745</name>
</gene>
<feature type="transmembrane region" description="Helical" evidence="6">
    <location>
        <begin position="219"/>
        <end position="240"/>
    </location>
</feature>
<comment type="subcellular location">
    <subcellularLocation>
        <location evidence="1">Cell membrane</location>
        <topology evidence="1">Multi-pass membrane protein</topology>
    </subcellularLocation>
</comment>
<keyword evidence="3 6" id="KW-0812">Transmembrane</keyword>
<feature type="transmembrane region" description="Helical" evidence="6">
    <location>
        <begin position="336"/>
        <end position="361"/>
    </location>
</feature>
<feature type="transmembrane region" description="Helical" evidence="6">
    <location>
        <begin position="404"/>
        <end position="421"/>
    </location>
</feature>
<feature type="domain" description="DUF4131" evidence="8">
    <location>
        <begin position="8"/>
        <end position="125"/>
    </location>
</feature>
<feature type="transmembrane region" description="Helical" evidence="6">
    <location>
        <begin position="368"/>
        <end position="384"/>
    </location>
</feature>
<evidence type="ECO:0000256" key="5">
    <source>
        <dbReference type="ARBA" id="ARBA00023136"/>
    </source>
</evidence>
<evidence type="ECO:0000259" key="7">
    <source>
        <dbReference type="Pfam" id="PF03772"/>
    </source>
</evidence>
<dbReference type="Pfam" id="PF13567">
    <property type="entry name" value="DUF4131"/>
    <property type="match status" value="1"/>
</dbReference>
<accession>A0A1G2DVR4</accession>
<evidence type="ECO:0000256" key="1">
    <source>
        <dbReference type="ARBA" id="ARBA00004651"/>
    </source>
</evidence>
<dbReference type="PANTHER" id="PTHR30619:SF1">
    <property type="entry name" value="RECOMBINATION PROTEIN 2"/>
    <property type="match status" value="1"/>
</dbReference>
<dbReference type="InterPro" id="IPR004477">
    <property type="entry name" value="ComEC_N"/>
</dbReference>
<dbReference type="InterPro" id="IPR052159">
    <property type="entry name" value="Competence_DNA_uptake"/>
</dbReference>
<feature type="transmembrane region" description="Helical" evidence="6">
    <location>
        <begin position="260"/>
        <end position="280"/>
    </location>
</feature>
<evidence type="ECO:0000256" key="3">
    <source>
        <dbReference type="ARBA" id="ARBA00022692"/>
    </source>
</evidence>
<evidence type="ECO:0000256" key="2">
    <source>
        <dbReference type="ARBA" id="ARBA00022475"/>
    </source>
</evidence>